<dbReference type="Proteomes" id="UP000596095">
    <property type="component" value="Chromosome"/>
</dbReference>
<dbReference type="EMBL" id="CP067993">
    <property type="protein sequence ID" value="QQQ40901.1"/>
    <property type="molecule type" value="Genomic_DNA"/>
</dbReference>
<reference evidence="1 2" key="1">
    <citation type="submission" date="2021-01" db="EMBL/GenBank/DDBJ databases">
        <title>Genome Characterization of a novel Stenotrophomonas isolate with high keratinase activity.</title>
        <authorList>
            <person name="Cao Z.-J."/>
        </authorList>
    </citation>
    <scope>NUCLEOTIDE SEQUENCE [LARGE SCALE GENOMIC DNA]</scope>
    <source>
        <strain evidence="1 2">DHHJ</strain>
    </source>
</reference>
<gene>
    <name evidence="1" type="ORF">JJL50_13145</name>
</gene>
<sequence length="111" mass="12753">MPMTALALAAALSGLPDITWERDRAEDLHELTLCQIHRDQLNKSRDMGKDERHARATAICDMLAREYLEKWDFDEQDAFAASAIDFDEAIRRGYAVEVQPTAEELKQFDLR</sequence>
<evidence type="ECO:0000313" key="1">
    <source>
        <dbReference type="EMBL" id="QQQ40901.1"/>
    </source>
</evidence>
<dbReference type="AlphaFoldDB" id="A0ABD7C0G3"/>
<evidence type="ECO:0000313" key="2">
    <source>
        <dbReference type="Proteomes" id="UP000596095"/>
    </source>
</evidence>
<protein>
    <submittedName>
        <fullName evidence="1">Uncharacterized protein</fullName>
    </submittedName>
</protein>
<accession>A0ABD7C0G3</accession>
<organism evidence="1 2">
    <name type="scientific">Stenotrophomonas maltophilia</name>
    <name type="common">Pseudomonas maltophilia</name>
    <name type="synonym">Xanthomonas maltophilia</name>
    <dbReference type="NCBI Taxonomy" id="40324"/>
    <lineage>
        <taxon>Bacteria</taxon>
        <taxon>Pseudomonadati</taxon>
        <taxon>Pseudomonadota</taxon>
        <taxon>Gammaproteobacteria</taxon>
        <taxon>Lysobacterales</taxon>
        <taxon>Lysobacteraceae</taxon>
        <taxon>Stenotrophomonas</taxon>
        <taxon>Stenotrophomonas maltophilia group</taxon>
    </lineage>
</organism>
<proteinExistence type="predicted"/>
<dbReference type="RefSeq" id="WP_201116634.1">
    <property type="nucleotide sequence ID" value="NZ_CP067993.1"/>
</dbReference>
<name>A0ABD7C0G3_STEMA</name>